<dbReference type="InterPro" id="IPR011708">
    <property type="entry name" value="DNA_pol3_alpha_NTPase_dom"/>
</dbReference>
<dbReference type="InterPro" id="IPR003141">
    <property type="entry name" value="Pol/His_phosphatase_N"/>
</dbReference>
<name>A0A0R1ZC76_9LACO</name>
<evidence type="ECO:0000256" key="7">
    <source>
        <dbReference type="ARBA" id="ARBA00022705"/>
    </source>
</evidence>
<evidence type="ECO:0000256" key="1">
    <source>
        <dbReference type="ARBA" id="ARBA00004496"/>
    </source>
</evidence>
<dbReference type="Pfam" id="PF17657">
    <property type="entry name" value="DNA_pol3_finger"/>
    <property type="match status" value="1"/>
</dbReference>
<dbReference type="Pfam" id="PF07733">
    <property type="entry name" value="DNA_pol3_alpha"/>
    <property type="match status" value="1"/>
</dbReference>
<dbReference type="RefSeq" id="WP_057906642.1">
    <property type="nucleotide sequence ID" value="NZ_AYYZ01000025.1"/>
</dbReference>
<evidence type="ECO:0000256" key="4">
    <source>
        <dbReference type="ARBA" id="ARBA00019114"/>
    </source>
</evidence>
<dbReference type="SUPFAM" id="SSF89550">
    <property type="entry name" value="PHP domain-like"/>
    <property type="match status" value="1"/>
</dbReference>
<dbReference type="InterPro" id="IPR004805">
    <property type="entry name" value="DnaE2/DnaE/PolC"/>
</dbReference>
<dbReference type="SMART" id="SM00481">
    <property type="entry name" value="POLIIIAc"/>
    <property type="match status" value="1"/>
</dbReference>
<keyword evidence="8" id="KW-0239">DNA-directed DNA polymerase</keyword>
<dbReference type="AlphaFoldDB" id="A0A0R1ZC76"/>
<gene>
    <name evidence="13" type="ORF">FC64_GL000714</name>
</gene>
<sequence>MFSPLQVISSYSLLQSTLKIDEYVNRGKELGYQALALTDINVMYGVLDFYHACQKAGIKPLIGLTLQLNGKGTDPQEIILLAQNKNGYQNLMKISSTKMTVDGYEAGEGPLALDQIQALTQDLKVIITEKSPVFAGIRNHDFEVAADFVKQLLQFWRPEDVYLSVNPQMDDDLVYGLRQLQNQARIRLIANEPVKYLHPEEAFDLQVLNAIGTNAKLMPEQLASPIKGEDYLKSSEELHQEFAQSGLEDCWQTACDLVDQIQINLEFLPTQLPHYKTPDGIDSATYLRQLCQTGLKKRLAQIPDADPQEYQQRLDHELKVIHRMGFDDYFLIVWDVTNFSHTHDILVGPGRGSAAGSLVSYTLFITDVDPIEYGLLFERFLNEERAQMPDIDLDIPDQKRDEIIDYVHQKYGQTHMAQIITFTHLNARQVIRDVSRVMGQNTFEVSNWSKAIPRLHNVTLKNAYQQSQPLRNMLADSKLNQKIYKTAMALEGLPRQYSTHAAGVILSDHDLRNFVPVQIGGEGIYLTQFAKEQVEEVGLLKIDFLGLRNLTILDNAIHFVKRDFDRNFDIHQISLEDPQTLQVFQKADTAGIFQFESNGIRNVLEQLRPQRFEDIVSTNALFRPGPIQNIDEFIRRKNSQAPITYPNPRLKPILQSTYGIIVYQEQVMQVASEMGGFTLGQADLLRRAMSKKKQDVIDRMRGQFIQGAMRKGYAQADAVQVYEFIERFGNYGFNRSHSVAYSKLAFQLAYIKCHYPAAFYAAILNSVVGASEKTRNYVMEARERGVQVHLPDVNQSQIYFILKNHEIYFGFRSIRKLRIDFIQALLNERNANGYFHGLVDFIRRIDNKFLNQETLEALIYAGAFDSFDSNRNHLLAEMPGILEGIKLSGGNIDLLKQLMPKKTAPKKGLSANELLEKEAEYLGTYVSGHPIDQYRKLIEIYRTVPVNRIQVTNFVRAILYVKHVKLIRTKNQTQMAFVDVSDPTGEIEMTVFPQQFAQFGGLLHSGEVLMITGKVQERNGKLNLVANTIQRAAEISDRCYYLRVNQLNATLQRQLLQTMRQNHGPVPVIIYEKQRQRKITMEQQYWLSDSAQTRAKLVQLLGKDNVVLQ</sequence>
<dbReference type="NCBIfam" id="TIGR00594">
    <property type="entry name" value="polc"/>
    <property type="match status" value="1"/>
</dbReference>
<dbReference type="GO" id="GO:0005737">
    <property type="term" value="C:cytoplasm"/>
    <property type="evidence" value="ECO:0007669"/>
    <property type="project" value="UniProtKB-SubCell"/>
</dbReference>
<keyword evidence="6" id="KW-0548">Nucleotidyltransferase</keyword>
<dbReference type="InterPro" id="IPR016195">
    <property type="entry name" value="Pol/histidinol_Pase-like"/>
</dbReference>
<dbReference type="CDD" id="cd07431">
    <property type="entry name" value="PHP_PolIIIA"/>
    <property type="match status" value="1"/>
</dbReference>
<proteinExistence type="inferred from homology"/>
<dbReference type="CDD" id="cd04485">
    <property type="entry name" value="DnaE_OBF"/>
    <property type="match status" value="1"/>
</dbReference>
<keyword evidence="5" id="KW-0808">Transferase</keyword>
<comment type="caution">
    <text evidence="13">The sequence shown here is derived from an EMBL/GenBank/DDBJ whole genome shotgun (WGS) entry which is preliminary data.</text>
</comment>
<evidence type="ECO:0000256" key="3">
    <source>
        <dbReference type="ARBA" id="ARBA00012417"/>
    </source>
</evidence>
<protein>
    <recommendedName>
        <fullName evidence="4">DNA polymerase III subunit alpha</fullName>
        <ecNumber evidence="3">2.7.7.7</ecNumber>
    </recommendedName>
</protein>
<dbReference type="EC" id="2.7.7.7" evidence="3"/>
<dbReference type="NCBIfam" id="NF004226">
    <property type="entry name" value="PRK05673.1"/>
    <property type="match status" value="1"/>
</dbReference>
<comment type="subcellular location">
    <subcellularLocation>
        <location evidence="1">Cytoplasm</location>
    </subcellularLocation>
</comment>
<comment type="similarity">
    <text evidence="2">Belongs to the DNA polymerase type-C family. DnaE subfamily.</text>
</comment>
<keyword evidence="14" id="KW-1185">Reference proteome</keyword>
<evidence type="ECO:0000256" key="5">
    <source>
        <dbReference type="ARBA" id="ARBA00022679"/>
    </source>
</evidence>
<dbReference type="GO" id="GO:0003676">
    <property type="term" value="F:nucleic acid binding"/>
    <property type="evidence" value="ECO:0007669"/>
    <property type="project" value="InterPro"/>
</dbReference>
<dbReference type="InterPro" id="IPR040982">
    <property type="entry name" value="DNA_pol3_finger"/>
</dbReference>
<dbReference type="PANTHER" id="PTHR32294">
    <property type="entry name" value="DNA POLYMERASE III SUBUNIT ALPHA"/>
    <property type="match status" value="1"/>
</dbReference>
<dbReference type="Gene3D" id="1.10.10.1600">
    <property type="entry name" value="Bacterial DNA polymerase III alpha subunit, thumb domain"/>
    <property type="match status" value="1"/>
</dbReference>
<dbReference type="GO" id="GO:0006260">
    <property type="term" value="P:DNA replication"/>
    <property type="evidence" value="ECO:0007669"/>
    <property type="project" value="UniProtKB-KW"/>
</dbReference>
<dbReference type="InterPro" id="IPR004013">
    <property type="entry name" value="PHP_dom"/>
</dbReference>
<dbReference type="PANTHER" id="PTHR32294:SF0">
    <property type="entry name" value="DNA POLYMERASE III SUBUNIT ALPHA"/>
    <property type="match status" value="1"/>
</dbReference>
<evidence type="ECO:0000256" key="8">
    <source>
        <dbReference type="ARBA" id="ARBA00022932"/>
    </source>
</evidence>
<keyword evidence="7" id="KW-0235">DNA replication</keyword>
<evidence type="ECO:0000256" key="2">
    <source>
        <dbReference type="ARBA" id="ARBA00009496"/>
    </source>
</evidence>
<evidence type="ECO:0000256" key="10">
    <source>
        <dbReference type="ARBA" id="ARBA00026073"/>
    </source>
</evidence>
<dbReference type="Gene3D" id="2.40.50.140">
    <property type="entry name" value="Nucleic acid-binding proteins"/>
    <property type="match status" value="1"/>
</dbReference>
<dbReference type="InterPro" id="IPR041931">
    <property type="entry name" value="DNA_pol3_alpha_thumb_dom"/>
</dbReference>
<dbReference type="Gene3D" id="3.20.20.140">
    <property type="entry name" value="Metal-dependent hydrolases"/>
    <property type="match status" value="1"/>
</dbReference>
<comment type="subunit">
    <text evidence="10">DNA polymerase III contains a core (composed of alpha, epsilon and theta chains) that associates with a tau subunit. This core dimerizes to form the POLIII' complex. PolIII' associates with the gamma complex (composed of gamma, delta, delta', psi and chi chains) and with the beta chain to form the complete DNA polymerase III complex.</text>
</comment>
<organism evidence="13 14">
    <name type="scientific">Ligilactobacillus araffinosus DSM 20653</name>
    <dbReference type="NCBI Taxonomy" id="1423820"/>
    <lineage>
        <taxon>Bacteria</taxon>
        <taxon>Bacillati</taxon>
        <taxon>Bacillota</taxon>
        <taxon>Bacilli</taxon>
        <taxon>Lactobacillales</taxon>
        <taxon>Lactobacillaceae</taxon>
        <taxon>Ligilactobacillus</taxon>
    </lineage>
</organism>
<dbReference type="Proteomes" id="UP000051291">
    <property type="component" value="Unassembled WGS sequence"/>
</dbReference>
<dbReference type="Pfam" id="PF14579">
    <property type="entry name" value="HHH_6"/>
    <property type="match status" value="1"/>
</dbReference>
<dbReference type="InterPro" id="IPR029460">
    <property type="entry name" value="DNAPol_HHH"/>
</dbReference>
<feature type="domain" description="Polymerase/histidinol phosphatase N-terminal" evidence="12">
    <location>
        <begin position="3"/>
        <end position="70"/>
    </location>
</feature>
<accession>A0A0R1ZC76</accession>
<evidence type="ECO:0000256" key="6">
    <source>
        <dbReference type="ARBA" id="ARBA00022695"/>
    </source>
</evidence>
<dbReference type="PATRIC" id="fig|1423820.4.peg.725"/>
<dbReference type="Pfam" id="PF02811">
    <property type="entry name" value="PHP"/>
    <property type="match status" value="1"/>
</dbReference>
<dbReference type="STRING" id="1423820.FC64_GL000714"/>
<dbReference type="InterPro" id="IPR012340">
    <property type="entry name" value="NA-bd_OB-fold"/>
</dbReference>
<reference evidence="13 14" key="1">
    <citation type="journal article" date="2015" name="Genome Announc.">
        <title>Expanding the biotechnology potential of lactobacilli through comparative genomics of 213 strains and associated genera.</title>
        <authorList>
            <person name="Sun Z."/>
            <person name="Harris H.M."/>
            <person name="McCann A."/>
            <person name="Guo C."/>
            <person name="Argimon S."/>
            <person name="Zhang W."/>
            <person name="Yang X."/>
            <person name="Jeffery I.B."/>
            <person name="Cooney J.C."/>
            <person name="Kagawa T.F."/>
            <person name="Liu W."/>
            <person name="Song Y."/>
            <person name="Salvetti E."/>
            <person name="Wrobel A."/>
            <person name="Rasinkangas P."/>
            <person name="Parkhill J."/>
            <person name="Rea M.C."/>
            <person name="O'Sullivan O."/>
            <person name="Ritari J."/>
            <person name="Douillard F.P."/>
            <person name="Paul Ross R."/>
            <person name="Yang R."/>
            <person name="Briner A.E."/>
            <person name="Felis G.E."/>
            <person name="de Vos W.M."/>
            <person name="Barrangou R."/>
            <person name="Klaenhammer T.R."/>
            <person name="Caufield P.W."/>
            <person name="Cui Y."/>
            <person name="Zhang H."/>
            <person name="O'Toole P.W."/>
        </authorList>
    </citation>
    <scope>NUCLEOTIDE SEQUENCE [LARGE SCALE GENOMIC DNA]</scope>
    <source>
        <strain evidence="13 14">DSM 20653</strain>
    </source>
</reference>
<dbReference type="InterPro" id="IPR004365">
    <property type="entry name" value="NA-bd_OB_tRNA"/>
</dbReference>
<evidence type="ECO:0000256" key="9">
    <source>
        <dbReference type="ARBA" id="ARBA00025611"/>
    </source>
</evidence>
<evidence type="ECO:0000313" key="14">
    <source>
        <dbReference type="Proteomes" id="UP000051291"/>
    </source>
</evidence>
<dbReference type="EMBL" id="AYYZ01000025">
    <property type="protein sequence ID" value="KRM52289.1"/>
    <property type="molecule type" value="Genomic_DNA"/>
</dbReference>
<dbReference type="Gene3D" id="1.10.150.870">
    <property type="match status" value="1"/>
</dbReference>
<evidence type="ECO:0000313" key="13">
    <source>
        <dbReference type="EMBL" id="KRM52289.1"/>
    </source>
</evidence>
<evidence type="ECO:0000256" key="11">
    <source>
        <dbReference type="ARBA" id="ARBA00049244"/>
    </source>
</evidence>
<dbReference type="Pfam" id="PF01336">
    <property type="entry name" value="tRNA_anti-codon"/>
    <property type="match status" value="1"/>
</dbReference>
<dbReference type="GO" id="GO:0003887">
    <property type="term" value="F:DNA-directed DNA polymerase activity"/>
    <property type="evidence" value="ECO:0007669"/>
    <property type="project" value="UniProtKB-KW"/>
</dbReference>
<dbReference type="GO" id="GO:0008408">
    <property type="term" value="F:3'-5' exonuclease activity"/>
    <property type="evidence" value="ECO:0007669"/>
    <property type="project" value="InterPro"/>
</dbReference>
<evidence type="ECO:0000259" key="12">
    <source>
        <dbReference type="SMART" id="SM00481"/>
    </source>
</evidence>
<comment type="catalytic activity">
    <reaction evidence="11">
        <text>DNA(n) + a 2'-deoxyribonucleoside 5'-triphosphate = DNA(n+1) + diphosphate</text>
        <dbReference type="Rhea" id="RHEA:22508"/>
        <dbReference type="Rhea" id="RHEA-COMP:17339"/>
        <dbReference type="Rhea" id="RHEA-COMP:17340"/>
        <dbReference type="ChEBI" id="CHEBI:33019"/>
        <dbReference type="ChEBI" id="CHEBI:61560"/>
        <dbReference type="ChEBI" id="CHEBI:173112"/>
        <dbReference type="EC" id="2.7.7.7"/>
    </reaction>
</comment>
<comment type="function">
    <text evidence="9">DNA polymerase III is a complex, multichain enzyme responsible for most of the replicative synthesis in bacteria. This DNA polymerase also exhibits 3' to 5' exonuclease activity. The alpha chain is the DNA polymerase.</text>
</comment>